<dbReference type="EMBL" id="VSRR010032192">
    <property type="protein sequence ID" value="MPC71045.1"/>
    <property type="molecule type" value="Genomic_DNA"/>
</dbReference>
<reference evidence="2 3" key="1">
    <citation type="submission" date="2019-05" db="EMBL/GenBank/DDBJ databases">
        <title>Another draft genome of Portunus trituberculatus and its Hox gene families provides insights of decapod evolution.</title>
        <authorList>
            <person name="Jeong J.-H."/>
            <person name="Song I."/>
            <person name="Kim S."/>
            <person name="Choi T."/>
            <person name="Kim D."/>
            <person name="Ryu S."/>
            <person name="Kim W."/>
        </authorList>
    </citation>
    <scope>NUCLEOTIDE SEQUENCE [LARGE SCALE GENOMIC DNA]</scope>
    <source>
        <tissue evidence="2">Muscle</tissue>
    </source>
</reference>
<sequence>MYVASSVSVTLKMQNKSELLLDSQHSVVRKESHDVQAACAASLTLSAVLSNALSVRARTHLHPLEKSPPLSFSPSEDTAALQTLDTKRPPPTCPSVPSAGREGRRNDNDKHQGNTADRERDYITRSLIIHRRVFKIWLVLN</sequence>
<evidence type="ECO:0000313" key="3">
    <source>
        <dbReference type="Proteomes" id="UP000324222"/>
    </source>
</evidence>
<dbReference type="AlphaFoldDB" id="A0A5B7HN22"/>
<evidence type="ECO:0000313" key="2">
    <source>
        <dbReference type="EMBL" id="MPC71045.1"/>
    </source>
</evidence>
<accession>A0A5B7HN22</accession>
<feature type="compositionally biased region" description="Basic and acidic residues" evidence="1">
    <location>
        <begin position="101"/>
        <end position="117"/>
    </location>
</feature>
<feature type="region of interest" description="Disordered" evidence="1">
    <location>
        <begin position="64"/>
        <end position="117"/>
    </location>
</feature>
<organism evidence="2 3">
    <name type="scientific">Portunus trituberculatus</name>
    <name type="common">Swimming crab</name>
    <name type="synonym">Neptunus trituberculatus</name>
    <dbReference type="NCBI Taxonomy" id="210409"/>
    <lineage>
        <taxon>Eukaryota</taxon>
        <taxon>Metazoa</taxon>
        <taxon>Ecdysozoa</taxon>
        <taxon>Arthropoda</taxon>
        <taxon>Crustacea</taxon>
        <taxon>Multicrustacea</taxon>
        <taxon>Malacostraca</taxon>
        <taxon>Eumalacostraca</taxon>
        <taxon>Eucarida</taxon>
        <taxon>Decapoda</taxon>
        <taxon>Pleocyemata</taxon>
        <taxon>Brachyura</taxon>
        <taxon>Eubrachyura</taxon>
        <taxon>Portunoidea</taxon>
        <taxon>Portunidae</taxon>
        <taxon>Portuninae</taxon>
        <taxon>Portunus</taxon>
    </lineage>
</organism>
<gene>
    <name evidence="2" type="ORF">E2C01_065313</name>
</gene>
<protein>
    <submittedName>
        <fullName evidence="2">Uncharacterized protein</fullName>
    </submittedName>
</protein>
<feature type="compositionally biased region" description="Polar residues" evidence="1">
    <location>
        <begin position="70"/>
        <end position="84"/>
    </location>
</feature>
<evidence type="ECO:0000256" key="1">
    <source>
        <dbReference type="SAM" id="MobiDB-lite"/>
    </source>
</evidence>
<comment type="caution">
    <text evidence="2">The sequence shown here is derived from an EMBL/GenBank/DDBJ whole genome shotgun (WGS) entry which is preliminary data.</text>
</comment>
<keyword evidence="3" id="KW-1185">Reference proteome</keyword>
<name>A0A5B7HN22_PORTR</name>
<proteinExistence type="predicted"/>
<dbReference type="Proteomes" id="UP000324222">
    <property type="component" value="Unassembled WGS sequence"/>
</dbReference>